<dbReference type="InterPro" id="IPR050287">
    <property type="entry name" value="MTA/SAH_deaminase"/>
</dbReference>
<dbReference type="AlphaFoldDB" id="A0A3P7PYB5"/>
<dbReference type="EMBL" id="LR130778">
    <property type="protein sequence ID" value="VDN48627.1"/>
    <property type="molecule type" value="Genomic_DNA"/>
</dbReference>
<keyword evidence="4" id="KW-1185">Reference proteome</keyword>
<dbReference type="Pfam" id="PF01979">
    <property type="entry name" value="Amidohydro_1"/>
    <property type="match status" value="1"/>
</dbReference>
<dbReference type="InterPro" id="IPR011059">
    <property type="entry name" value="Metal-dep_hydrolase_composite"/>
</dbReference>
<dbReference type="SUPFAM" id="SSF51338">
    <property type="entry name" value="Composite domain of metallo-dependent hydrolases"/>
    <property type="match status" value="1"/>
</dbReference>
<dbReference type="GO" id="GO:0016810">
    <property type="term" value="F:hydrolase activity, acting on carbon-nitrogen (but not peptide) bonds"/>
    <property type="evidence" value="ECO:0007669"/>
    <property type="project" value="InterPro"/>
</dbReference>
<keyword evidence="1 3" id="KW-0378">Hydrolase</keyword>
<dbReference type="OrthoDB" id="9807210at2"/>
<sequence>MIALTHVNYYDFKTYAEDQYIIFEDKIIEVGPMTDFVNQDYEVIEGMDQLVMPGLINGHHHIYSTFARGLILPFDPENFQEILDQLWWKLDGSQDLDNVYYSGIVSGVEGVKNGITTIIDHHASGLDIKGSLETLKKAICDEVGQRGIFCFECSDRFDIDACIEENLSFAKKYQTTKTAGLFGLHAAMSLSEESLTKISKVIEDIPIHIHIAESHMDEDLSLERYGERIIHRLERHQLLKEKSLLVHCLYIDEDEAELIAKYKCTVALNVTSNMNNGVGLPDYNLFKRAGIPVIIGNDGIGSGIMPEWLNLNFTMHHRDLTPVKFGLGQVLEMVNQTYVYASSILGCKLGRIQPGYEADLLMIPYIPPTPMNKNNAFGHLCFGLANNFNPSYVWCGGKMILNHYKVKENLMDTYREASKSARQLWDRI</sequence>
<dbReference type="RefSeq" id="WP_125137738.1">
    <property type="nucleotide sequence ID" value="NZ_LR130778.1"/>
</dbReference>
<name>A0A3P7PYB5_9FIRM</name>
<dbReference type="PANTHER" id="PTHR43794">
    <property type="entry name" value="AMINOHYDROLASE SSNA-RELATED"/>
    <property type="match status" value="1"/>
</dbReference>
<organism evidence="3 4">
    <name type="scientific">Petrocella atlantisensis</name>
    <dbReference type="NCBI Taxonomy" id="2173034"/>
    <lineage>
        <taxon>Bacteria</taxon>
        <taxon>Bacillati</taxon>
        <taxon>Bacillota</taxon>
        <taxon>Clostridia</taxon>
        <taxon>Lachnospirales</taxon>
        <taxon>Vallitaleaceae</taxon>
        <taxon>Petrocella</taxon>
    </lineage>
</organism>
<dbReference type="Gene3D" id="3.20.20.140">
    <property type="entry name" value="Metal-dependent hydrolases"/>
    <property type="match status" value="1"/>
</dbReference>
<dbReference type="KEGG" id="cbar:PATL70BA_2724"/>
<evidence type="ECO:0000313" key="3">
    <source>
        <dbReference type="EMBL" id="VDN48627.1"/>
    </source>
</evidence>
<proteinExistence type="predicted"/>
<accession>A0A3P7PYB5</accession>
<dbReference type="Proteomes" id="UP000279029">
    <property type="component" value="Chromosome"/>
</dbReference>
<evidence type="ECO:0000313" key="4">
    <source>
        <dbReference type="Proteomes" id="UP000279029"/>
    </source>
</evidence>
<evidence type="ECO:0000256" key="1">
    <source>
        <dbReference type="ARBA" id="ARBA00022801"/>
    </source>
</evidence>
<dbReference type="SUPFAM" id="SSF51556">
    <property type="entry name" value="Metallo-dependent hydrolases"/>
    <property type="match status" value="1"/>
</dbReference>
<reference evidence="3 4" key="1">
    <citation type="submission" date="2018-09" db="EMBL/GenBank/DDBJ databases">
        <authorList>
            <person name="Postec A."/>
        </authorList>
    </citation>
    <scope>NUCLEOTIDE SEQUENCE [LARGE SCALE GENOMIC DNA]</scope>
    <source>
        <strain evidence="3">70B-A</strain>
    </source>
</reference>
<protein>
    <submittedName>
        <fullName evidence="3">Amidohydrolase</fullName>
    </submittedName>
</protein>
<dbReference type="PANTHER" id="PTHR43794:SF11">
    <property type="entry name" value="AMIDOHYDROLASE-RELATED DOMAIN-CONTAINING PROTEIN"/>
    <property type="match status" value="1"/>
</dbReference>
<dbReference type="InterPro" id="IPR032466">
    <property type="entry name" value="Metal_Hydrolase"/>
</dbReference>
<dbReference type="InterPro" id="IPR006680">
    <property type="entry name" value="Amidohydro-rel"/>
</dbReference>
<dbReference type="Gene3D" id="2.30.40.10">
    <property type="entry name" value="Urease, subunit C, domain 1"/>
    <property type="match status" value="1"/>
</dbReference>
<evidence type="ECO:0000259" key="2">
    <source>
        <dbReference type="Pfam" id="PF01979"/>
    </source>
</evidence>
<feature type="domain" description="Amidohydrolase-related" evidence="2">
    <location>
        <begin position="50"/>
        <end position="399"/>
    </location>
</feature>
<gene>
    <name evidence="3" type="ORF">PATL70BA_2724</name>
</gene>